<dbReference type="Gene3D" id="3.40.50.300">
    <property type="entry name" value="P-loop containing nucleotide triphosphate hydrolases"/>
    <property type="match status" value="1"/>
</dbReference>
<dbReference type="GO" id="GO:0016887">
    <property type="term" value="F:ATP hydrolysis activity"/>
    <property type="evidence" value="ECO:0007669"/>
    <property type="project" value="InterPro"/>
</dbReference>
<name>A0A7J7GUC2_CAMSI</name>
<protein>
    <recommendedName>
        <fullName evidence="8">AAA+ ATPase domain-containing protein</fullName>
    </recommendedName>
</protein>
<dbReference type="SUPFAM" id="SSF52540">
    <property type="entry name" value="P-loop containing nucleoside triphosphate hydrolases"/>
    <property type="match status" value="1"/>
</dbReference>
<dbReference type="InterPro" id="IPR027417">
    <property type="entry name" value="P-loop_NTPase"/>
</dbReference>
<dbReference type="EMBL" id="JACBKZ010000008">
    <property type="protein sequence ID" value="KAF5943531.1"/>
    <property type="molecule type" value="Genomic_DNA"/>
</dbReference>
<dbReference type="FunFam" id="3.40.50.300:FF:001040">
    <property type="entry name" value="AFG1-like ATPase isoform C"/>
    <property type="match status" value="1"/>
</dbReference>
<dbReference type="Pfam" id="PF03969">
    <property type="entry name" value="AFG1_ATPase"/>
    <property type="match status" value="1"/>
</dbReference>
<dbReference type="PANTHER" id="PTHR12169">
    <property type="entry name" value="ATPASE N2B"/>
    <property type="match status" value="1"/>
</dbReference>
<keyword evidence="3" id="KW-0067">ATP-binding</keyword>
<dbReference type="GO" id="GO:0005524">
    <property type="term" value="F:ATP binding"/>
    <property type="evidence" value="ECO:0007669"/>
    <property type="project" value="UniProtKB-KW"/>
</dbReference>
<proteinExistence type="inferred from homology"/>
<reference evidence="6 7" key="2">
    <citation type="submission" date="2020-07" db="EMBL/GenBank/DDBJ databases">
        <title>Genome assembly of wild tea tree DASZ reveals pedigree and selection history of tea varieties.</title>
        <authorList>
            <person name="Zhang W."/>
        </authorList>
    </citation>
    <scope>NUCLEOTIDE SEQUENCE [LARGE SCALE GENOMIC DNA]</scope>
    <source>
        <strain evidence="7">cv. G240</strain>
        <tissue evidence="6">Leaf</tissue>
    </source>
</reference>
<dbReference type="NCBIfam" id="NF040713">
    <property type="entry name" value="ZapE"/>
    <property type="match status" value="1"/>
</dbReference>
<gene>
    <name evidence="6" type="ORF">HYC85_017608</name>
</gene>
<sequence length="575" mass="66451">MRRVSSISSILSVTLGLSRRTSEFQVINFIRFYCHLSHPSLSTRPGPLTQYRALVEQGKLQNDPYQEKVALELENLLGRLEQYEKDMEEYHVNLARWEKERENERRRLLMEEAEAKQQDGIWTSVNKHRNRLVERWVVRRKPDNVEPGVGKWVSYLNRERKLNSLVGRRPTAPPAPKGLYLYGNVGTGKTMLMDMFYSATEGIVKHRRRFHFHEAMLQIHEHMHKIWKNQVEEKSLQSGISNWIMNLPFDIKVKEWIDAEERYKQEVQMKNILPAVADKFLVDRQADQRGASILCFDEIQTVDVFAIVALSGIMSRLLSTGTVLVATSNRAPRELNQDGMQREIFLKFVAKLEEQCENVLIGSEIDYRRIIAQSSIVKVHYFWPLDSIRIKEFDNVWNEVTRQSGGRLTSDTIPVIFGRMLEVPQCCNGVARFKFDYLCGRPVGAADYIAIAKNYHTVFISDIPMMSMRIRDKCFGAKGTGCLSHVLAFSSNYSNIICNIEMPPFKPAISVPRKRLKLAQLLFLILQDQLTILGNQSKKSPLTLESRIHTEERDETKARYGEDNESYDTNLEIGC</sequence>
<comment type="caution">
    <text evidence="6">The sequence shown here is derived from an EMBL/GenBank/DDBJ whole genome shotgun (WGS) entry which is preliminary data.</text>
</comment>
<evidence type="ECO:0000256" key="3">
    <source>
        <dbReference type="ARBA" id="ARBA00022840"/>
    </source>
</evidence>
<keyword evidence="7" id="KW-1185">Reference proteome</keyword>
<evidence type="ECO:0000313" key="7">
    <source>
        <dbReference type="Proteomes" id="UP000593564"/>
    </source>
</evidence>
<evidence type="ECO:0000256" key="5">
    <source>
        <dbReference type="SAM" id="MobiDB-lite"/>
    </source>
</evidence>
<dbReference type="Proteomes" id="UP000593564">
    <property type="component" value="Unassembled WGS sequence"/>
</dbReference>
<dbReference type="PANTHER" id="PTHR12169:SF6">
    <property type="entry name" value="AFG1-LIKE ATPASE"/>
    <property type="match status" value="1"/>
</dbReference>
<reference evidence="7" key="1">
    <citation type="journal article" date="2020" name="Nat. Commun.">
        <title>Genome assembly of wild tea tree DASZ reveals pedigree and selection history of tea varieties.</title>
        <authorList>
            <person name="Zhang W."/>
            <person name="Zhang Y."/>
            <person name="Qiu H."/>
            <person name="Guo Y."/>
            <person name="Wan H."/>
            <person name="Zhang X."/>
            <person name="Scossa F."/>
            <person name="Alseekh S."/>
            <person name="Zhang Q."/>
            <person name="Wang P."/>
            <person name="Xu L."/>
            <person name="Schmidt M.H."/>
            <person name="Jia X."/>
            <person name="Li D."/>
            <person name="Zhu A."/>
            <person name="Guo F."/>
            <person name="Chen W."/>
            <person name="Ni D."/>
            <person name="Usadel B."/>
            <person name="Fernie A.R."/>
            <person name="Wen W."/>
        </authorList>
    </citation>
    <scope>NUCLEOTIDE SEQUENCE [LARGE SCALE GENOMIC DNA]</scope>
    <source>
        <strain evidence="7">cv. G240</strain>
    </source>
</reference>
<evidence type="ECO:0008006" key="8">
    <source>
        <dbReference type="Google" id="ProtNLM"/>
    </source>
</evidence>
<feature type="coiled-coil region" evidence="4">
    <location>
        <begin position="66"/>
        <end position="119"/>
    </location>
</feature>
<dbReference type="GO" id="GO:0005739">
    <property type="term" value="C:mitochondrion"/>
    <property type="evidence" value="ECO:0007669"/>
    <property type="project" value="TreeGrafter"/>
</dbReference>
<evidence type="ECO:0000256" key="2">
    <source>
        <dbReference type="ARBA" id="ARBA00022741"/>
    </source>
</evidence>
<evidence type="ECO:0000256" key="1">
    <source>
        <dbReference type="ARBA" id="ARBA00010322"/>
    </source>
</evidence>
<evidence type="ECO:0000256" key="4">
    <source>
        <dbReference type="SAM" id="Coils"/>
    </source>
</evidence>
<evidence type="ECO:0000313" key="6">
    <source>
        <dbReference type="EMBL" id="KAF5943531.1"/>
    </source>
</evidence>
<comment type="similarity">
    <text evidence="1">Belongs to the AFG1 ATPase family.</text>
</comment>
<accession>A0A7J7GUC2</accession>
<feature type="compositionally biased region" description="Basic and acidic residues" evidence="5">
    <location>
        <begin position="548"/>
        <end position="562"/>
    </location>
</feature>
<keyword evidence="4" id="KW-0175">Coiled coil</keyword>
<dbReference type="AlphaFoldDB" id="A0A7J7GUC2"/>
<organism evidence="6 7">
    <name type="scientific">Camellia sinensis</name>
    <name type="common">Tea plant</name>
    <name type="synonym">Thea sinensis</name>
    <dbReference type="NCBI Taxonomy" id="4442"/>
    <lineage>
        <taxon>Eukaryota</taxon>
        <taxon>Viridiplantae</taxon>
        <taxon>Streptophyta</taxon>
        <taxon>Embryophyta</taxon>
        <taxon>Tracheophyta</taxon>
        <taxon>Spermatophyta</taxon>
        <taxon>Magnoliopsida</taxon>
        <taxon>eudicotyledons</taxon>
        <taxon>Gunneridae</taxon>
        <taxon>Pentapetalae</taxon>
        <taxon>asterids</taxon>
        <taxon>Ericales</taxon>
        <taxon>Theaceae</taxon>
        <taxon>Camellia</taxon>
    </lineage>
</organism>
<keyword evidence="2" id="KW-0547">Nucleotide-binding</keyword>
<feature type="region of interest" description="Disordered" evidence="5">
    <location>
        <begin position="548"/>
        <end position="569"/>
    </location>
</feature>
<dbReference type="InterPro" id="IPR005654">
    <property type="entry name" value="ATPase_AFG1-like"/>
</dbReference>